<evidence type="ECO:0000256" key="3">
    <source>
        <dbReference type="ARBA" id="ARBA00022692"/>
    </source>
</evidence>
<feature type="transmembrane region" description="Helical" evidence="6">
    <location>
        <begin position="508"/>
        <end position="531"/>
    </location>
</feature>
<feature type="transmembrane region" description="Helical" evidence="6">
    <location>
        <begin position="344"/>
        <end position="364"/>
    </location>
</feature>
<feature type="transmembrane region" description="Helical" evidence="6">
    <location>
        <begin position="290"/>
        <end position="309"/>
    </location>
</feature>
<feature type="transmembrane region" description="Helical" evidence="6">
    <location>
        <begin position="108"/>
        <end position="128"/>
    </location>
</feature>
<keyword evidence="4 6" id="KW-1133">Transmembrane helix</keyword>
<dbReference type="InterPro" id="IPR016181">
    <property type="entry name" value="Acyl_CoA_acyltransferase"/>
</dbReference>
<feature type="transmembrane region" description="Helical" evidence="6">
    <location>
        <begin position="453"/>
        <end position="472"/>
    </location>
</feature>
<dbReference type="Proteomes" id="UP000549052">
    <property type="component" value="Unassembled WGS sequence"/>
</dbReference>
<feature type="transmembrane region" description="Helical" evidence="6">
    <location>
        <begin position="140"/>
        <end position="164"/>
    </location>
</feature>
<keyword evidence="8" id="KW-0012">Acyltransferase</keyword>
<dbReference type="InterPro" id="IPR024320">
    <property type="entry name" value="LPG_synthase_C"/>
</dbReference>
<evidence type="ECO:0000256" key="1">
    <source>
        <dbReference type="ARBA" id="ARBA00004651"/>
    </source>
</evidence>
<accession>A0A839ELN9</accession>
<feature type="transmembrane region" description="Helical" evidence="6">
    <location>
        <begin position="384"/>
        <end position="407"/>
    </location>
</feature>
<keyword evidence="9" id="KW-1185">Reference proteome</keyword>
<protein>
    <submittedName>
        <fullName evidence="8">Phosphatidylglycerol lysyltransferase</fullName>
        <ecNumber evidence="8">2.3.2.3</ecNumber>
    </submittedName>
</protein>
<feature type="transmembrane region" description="Helical" evidence="6">
    <location>
        <begin position="67"/>
        <end position="87"/>
    </location>
</feature>
<dbReference type="EC" id="2.3.2.3" evidence="8"/>
<comment type="caution">
    <text evidence="8">The sequence shown here is derived from an EMBL/GenBank/DDBJ whole genome shotgun (WGS) entry which is preliminary data.</text>
</comment>
<dbReference type="GO" id="GO:0050071">
    <property type="term" value="F:phosphatidylglycerol lysyltransferase activity"/>
    <property type="evidence" value="ECO:0007669"/>
    <property type="project" value="UniProtKB-EC"/>
</dbReference>
<sequence length="909" mass="98804">MLWHIDAIIAELIAPAKNHGGFGIYWKDCSLISDPSTSPVHSNEKALQQINARSQLKLPWGKKTKSALFTFMGVGVAVLSLLVLTHLSGEISFRAVKHSIHAIPNSTLLLALFFTFVSFAAVALYDVVAVETIAPKRVPYYISAMAGAAGYAISNALGFSLLTGGALRYRVYAAEGINVADIGRIIGTSWLAIWFAFTIMIAVALVIDPTRIPWIVSFGPDLDQFIGASILVAVAILLVWLSRRERTLKVGRVSVRLPSSQGAMLQIIAGLVDVAAAAATLYVLMPHGAVGSIAAFALIYVVAVALGIISHAPGGIGAFEATMIAGLGIGRNPDAIAALLTYRVIYTLIPFLLAVIGFVISEILRRRHLIAGPTMLAVRVFETLIPPLSAGIAFLGGIVLLISAVTPDFSRRLEVLSDFVPMPFLEMSHLGASFVGLALLIVARGLARRLWRAWVMAVVLFSLGAVFSLAKGLDWEEALALTLMAGVLLLFGDSFYRKPMGESFKLTWGWLASIGTTAFAVLWLGFFAYRHVEYANQLWWEFAWDAQASRFLRGSVVVLTVLAAITVNTIINGVGRGKLRAQPIPEEVPDLVAQSPRASDALALLGDKRFLLDSKGRGFVMYARSGGSVVSMGEPVGSDDCVAELAWAFRDMADRSGSRTVFYGVGPERLPLFLDMGLTALKLGEVARVELADFSLEGSKRQPLRYAARRLEKEGISFEILPKDQTPGVMDELREVSDAWLEMKSGSEKRFSLGSFETAYLSHFDVAVLRKEGAIVAFANVWRGAGQKEIAVDLMRHRPDASSVIMDGLFANLLMAAKAEGYQWFNLGAAPLSGLSDSHLASRWNRIGSFIYRRGAEFYRFDGLRAFKDKFGPKWTPYYLICPPGLATPRSLIDATNLVSGSPFEVFKR</sequence>
<dbReference type="AlphaFoldDB" id="A0A839ELN9"/>
<feature type="transmembrane region" description="Helical" evidence="6">
    <location>
        <begin position="263"/>
        <end position="284"/>
    </location>
</feature>
<evidence type="ECO:0000259" key="7">
    <source>
        <dbReference type="Pfam" id="PF09924"/>
    </source>
</evidence>
<keyword evidence="2" id="KW-1003">Cell membrane</keyword>
<evidence type="ECO:0000256" key="6">
    <source>
        <dbReference type="SAM" id="Phobius"/>
    </source>
</evidence>
<organism evidence="8 9">
    <name type="scientific">Phyllobacterium myrsinacearum</name>
    <dbReference type="NCBI Taxonomy" id="28101"/>
    <lineage>
        <taxon>Bacteria</taxon>
        <taxon>Pseudomonadati</taxon>
        <taxon>Pseudomonadota</taxon>
        <taxon>Alphaproteobacteria</taxon>
        <taxon>Hyphomicrobiales</taxon>
        <taxon>Phyllobacteriaceae</taxon>
        <taxon>Phyllobacterium</taxon>
    </lineage>
</organism>
<dbReference type="NCBIfam" id="NF033480">
    <property type="entry name" value="bifunc_MprF"/>
    <property type="match status" value="1"/>
</dbReference>
<feature type="transmembrane region" description="Helical" evidence="6">
    <location>
        <begin position="225"/>
        <end position="242"/>
    </location>
</feature>
<feature type="domain" description="Phosphatidylglycerol lysyltransferase C-terminal" evidence="7">
    <location>
        <begin position="600"/>
        <end position="881"/>
    </location>
</feature>
<gene>
    <name evidence="8" type="ORF">FHW16_002108</name>
</gene>
<dbReference type="GO" id="GO:0005886">
    <property type="term" value="C:plasma membrane"/>
    <property type="evidence" value="ECO:0007669"/>
    <property type="project" value="UniProtKB-SubCell"/>
</dbReference>
<keyword evidence="3 6" id="KW-0812">Transmembrane</keyword>
<feature type="transmembrane region" description="Helical" evidence="6">
    <location>
        <begin position="551"/>
        <end position="571"/>
    </location>
</feature>
<reference evidence="8 9" key="1">
    <citation type="submission" date="2020-07" db="EMBL/GenBank/DDBJ databases">
        <title>Genomic Encyclopedia of Type Strains, Phase IV (KMG-V): Genome sequencing to study the core and pangenomes of soil and plant-associated prokaryotes.</title>
        <authorList>
            <person name="Whitman W."/>
        </authorList>
    </citation>
    <scope>NUCLEOTIDE SEQUENCE [LARGE SCALE GENOMIC DNA]</scope>
    <source>
        <strain evidence="8 9">AN3</strain>
    </source>
</reference>
<dbReference type="GO" id="GO:0055091">
    <property type="term" value="P:phospholipid homeostasis"/>
    <property type="evidence" value="ECO:0007669"/>
    <property type="project" value="TreeGrafter"/>
</dbReference>
<proteinExistence type="predicted"/>
<evidence type="ECO:0000256" key="5">
    <source>
        <dbReference type="ARBA" id="ARBA00023136"/>
    </source>
</evidence>
<dbReference type="InterPro" id="IPR051211">
    <property type="entry name" value="PG_lysyltransferase"/>
</dbReference>
<dbReference type="SUPFAM" id="SSF55729">
    <property type="entry name" value="Acyl-CoA N-acyltransferases (Nat)"/>
    <property type="match status" value="1"/>
</dbReference>
<comment type="subcellular location">
    <subcellularLocation>
        <location evidence="1">Cell membrane</location>
        <topology evidence="1">Multi-pass membrane protein</topology>
    </subcellularLocation>
</comment>
<feature type="transmembrane region" description="Helical" evidence="6">
    <location>
        <begin position="427"/>
        <end position="446"/>
    </location>
</feature>
<keyword evidence="8" id="KW-0808">Transferase</keyword>
<dbReference type="EMBL" id="JACGXN010000002">
    <property type="protein sequence ID" value="MBA8878396.1"/>
    <property type="molecule type" value="Genomic_DNA"/>
</dbReference>
<evidence type="ECO:0000313" key="9">
    <source>
        <dbReference type="Proteomes" id="UP000549052"/>
    </source>
</evidence>
<keyword evidence="5 6" id="KW-0472">Membrane</keyword>
<feature type="transmembrane region" description="Helical" evidence="6">
    <location>
        <begin position="185"/>
        <end position="205"/>
    </location>
</feature>
<evidence type="ECO:0000256" key="2">
    <source>
        <dbReference type="ARBA" id="ARBA00022475"/>
    </source>
</evidence>
<evidence type="ECO:0000313" key="8">
    <source>
        <dbReference type="EMBL" id="MBA8878396.1"/>
    </source>
</evidence>
<dbReference type="Pfam" id="PF09924">
    <property type="entry name" value="LPG_synthase_C"/>
    <property type="match status" value="1"/>
</dbReference>
<dbReference type="PANTHER" id="PTHR34697">
    <property type="entry name" value="PHOSPHATIDYLGLYCEROL LYSYLTRANSFERASE"/>
    <property type="match status" value="1"/>
</dbReference>
<name>A0A839ELN9_9HYPH</name>
<feature type="transmembrane region" description="Helical" evidence="6">
    <location>
        <begin position="316"/>
        <end position="332"/>
    </location>
</feature>
<dbReference type="PANTHER" id="PTHR34697:SF2">
    <property type="entry name" value="PHOSPHATIDYLGLYCEROL LYSYLTRANSFERASE"/>
    <property type="match status" value="1"/>
</dbReference>
<evidence type="ECO:0000256" key="4">
    <source>
        <dbReference type="ARBA" id="ARBA00022989"/>
    </source>
</evidence>